<dbReference type="SUPFAM" id="SSF54495">
    <property type="entry name" value="UBC-like"/>
    <property type="match status" value="1"/>
</dbReference>
<protein>
    <submittedName>
        <fullName evidence="4">RWD domain-containing protein</fullName>
    </submittedName>
</protein>
<proteinExistence type="predicted"/>
<feature type="coiled-coil region" evidence="1">
    <location>
        <begin position="217"/>
        <end position="247"/>
    </location>
</feature>
<organism evidence="3 4">
    <name type="scientific">Romanomermis culicivorax</name>
    <name type="common">Nematode worm</name>
    <dbReference type="NCBI Taxonomy" id="13658"/>
    <lineage>
        <taxon>Eukaryota</taxon>
        <taxon>Metazoa</taxon>
        <taxon>Ecdysozoa</taxon>
        <taxon>Nematoda</taxon>
        <taxon>Enoplea</taxon>
        <taxon>Dorylaimia</taxon>
        <taxon>Mermithida</taxon>
        <taxon>Mermithoidea</taxon>
        <taxon>Mermithidae</taxon>
        <taxon>Romanomermis</taxon>
    </lineage>
</organism>
<dbReference type="InterPro" id="IPR039133">
    <property type="entry name" value="RNF25"/>
</dbReference>
<dbReference type="GO" id="GO:0016567">
    <property type="term" value="P:protein ubiquitination"/>
    <property type="evidence" value="ECO:0007669"/>
    <property type="project" value="TreeGrafter"/>
</dbReference>
<dbReference type="SMART" id="SM00591">
    <property type="entry name" value="RWD"/>
    <property type="match status" value="1"/>
</dbReference>
<keyword evidence="1" id="KW-0175">Coiled coil</keyword>
<dbReference type="WBParaSite" id="nRc.2.0.1.t24191-RA">
    <property type="protein sequence ID" value="nRc.2.0.1.t24191-RA"/>
    <property type="gene ID" value="nRc.2.0.1.g24191"/>
</dbReference>
<evidence type="ECO:0000313" key="3">
    <source>
        <dbReference type="Proteomes" id="UP000887565"/>
    </source>
</evidence>
<dbReference type="GO" id="GO:0051246">
    <property type="term" value="P:regulation of protein metabolic process"/>
    <property type="evidence" value="ECO:0007669"/>
    <property type="project" value="UniProtKB-ARBA"/>
</dbReference>
<accession>A0A915JF53</accession>
<dbReference type="GO" id="GO:0061630">
    <property type="term" value="F:ubiquitin protein ligase activity"/>
    <property type="evidence" value="ECO:0007669"/>
    <property type="project" value="InterPro"/>
</dbReference>
<dbReference type="GO" id="GO:0033554">
    <property type="term" value="P:cellular response to stress"/>
    <property type="evidence" value="ECO:0007669"/>
    <property type="project" value="UniProtKB-ARBA"/>
</dbReference>
<dbReference type="Pfam" id="PF05773">
    <property type="entry name" value="RWD"/>
    <property type="match status" value="1"/>
</dbReference>
<dbReference type="Gene3D" id="3.10.110.10">
    <property type="entry name" value="Ubiquitin Conjugating Enzyme"/>
    <property type="match status" value="1"/>
</dbReference>
<reference evidence="4" key="1">
    <citation type="submission" date="2022-11" db="UniProtKB">
        <authorList>
            <consortium name="WormBaseParasite"/>
        </authorList>
    </citation>
    <scope>IDENTIFICATION</scope>
</reference>
<name>A0A915JF53_ROMCU</name>
<dbReference type="FunFam" id="3.10.110.10:FF:000050">
    <property type="entry name" value="eIF-2-alpha kinase GCN2"/>
    <property type="match status" value="1"/>
</dbReference>
<dbReference type="CDD" id="cd23823">
    <property type="entry name" value="RWD_GCN2"/>
    <property type="match status" value="1"/>
</dbReference>
<dbReference type="PANTHER" id="PTHR13198">
    <property type="entry name" value="RING FINGER PROTEIN 25"/>
    <property type="match status" value="1"/>
</dbReference>
<evidence type="ECO:0000259" key="2">
    <source>
        <dbReference type="PROSITE" id="PS50908"/>
    </source>
</evidence>
<evidence type="ECO:0000256" key="1">
    <source>
        <dbReference type="SAM" id="Coils"/>
    </source>
</evidence>
<feature type="domain" description="RWD" evidence="2">
    <location>
        <begin position="65"/>
        <end position="179"/>
    </location>
</feature>
<dbReference type="InterPro" id="IPR016135">
    <property type="entry name" value="UBQ-conjugating_enzyme/RWD"/>
</dbReference>
<dbReference type="InterPro" id="IPR006575">
    <property type="entry name" value="RWD_dom"/>
</dbReference>
<keyword evidence="3" id="KW-1185">Reference proteome</keyword>
<evidence type="ECO:0000313" key="4">
    <source>
        <dbReference type="WBParaSite" id="nRc.2.0.1.t24191-RA"/>
    </source>
</evidence>
<dbReference type="GO" id="GO:0010468">
    <property type="term" value="P:regulation of gene expression"/>
    <property type="evidence" value="ECO:0007669"/>
    <property type="project" value="UniProtKB-ARBA"/>
</dbReference>
<dbReference type="Proteomes" id="UP000887565">
    <property type="component" value="Unplaced"/>
</dbReference>
<dbReference type="PROSITE" id="PS50908">
    <property type="entry name" value="RWD"/>
    <property type="match status" value="1"/>
</dbReference>
<dbReference type="PANTHER" id="PTHR13198:SF4">
    <property type="entry name" value="E3 UBIQUITIN-PROTEIN LIGASE RNF25"/>
    <property type="match status" value="1"/>
</dbReference>
<dbReference type="AlphaFoldDB" id="A0A915JF53"/>
<sequence length="329" mass="38587">MKETRVWYAEKFLDRVKTALSLTINRLRETIQHFLEQKKSYCIGKTISCRRASFERQMNREEQDNEVQVLQALYVDDFIDLRTKDAWKVWRPPEFFITLHPSNTESSANSGEVSIDLHVKLTNEYPHKPPCINFAQPRQVSDKHVALLSKRIDLLAQSLVGQVMIMEICQSVQEFLRDMVNERKKSDLRFKSFHEGMLTHQKEQETIIKDSLEKQKAAQLQQQNTDWQQIEQEIKRREEEKRQALLKRKQSESGTNVRDAVNAAENSVNLRSPQSKVQDQLRTIRGSSVPADRNSTKSLQHIAFEKIFKRLIALELLRNINLYKLILKN</sequence>
<dbReference type="GO" id="GO:0009893">
    <property type="term" value="P:positive regulation of metabolic process"/>
    <property type="evidence" value="ECO:0007669"/>
    <property type="project" value="UniProtKB-ARBA"/>
</dbReference>
<dbReference type="GO" id="GO:0005634">
    <property type="term" value="C:nucleus"/>
    <property type="evidence" value="ECO:0007669"/>
    <property type="project" value="TreeGrafter"/>
</dbReference>